<dbReference type="Pfam" id="PF18368">
    <property type="entry name" value="Ig_GlcNase"/>
    <property type="match status" value="1"/>
</dbReference>
<dbReference type="InterPro" id="IPR036156">
    <property type="entry name" value="Beta-gal/glucu_dom_sf"/>
</dbReference>
<dbReference type="Gene3D" id="2.60.40.10">
    <property type="entry name" value="Immunoglobulins"/>
    <property type="match status" value="1"/>
</dbReference>
<evidence type="ECO:0000313" key="3">
    <source>
        <dbReference type="Proteomes" id="UP000288079"/>
    </source>
</evidence>
<name>A0A401LY63_9BACE</name>
<gene>
    <name evidence="2" type="ORF">KGMB02408_34350</name>
</gene>
<dbReference type="InterPro" id="IPR013783">
    <property type="entry name" value="Ig-like_fold"/>
</dbReference>
<keyword evidence="3" id="KW-1185">Reference proteome</keyword>
<accession>A0A401LY63</accession>
<dbReference type="InterPro" id="IPR041351">
    <property type="entry name" value="Ig_GlcNase"/>
</dbReference>
<dbReference type="SUPFAM" id="SSF49303">
    <property type="entry name" value="beta-Galactosidase/glucuronidase domain"/>
    <property type="match status" value="1"/>
</dbReference>
<protein>
    <recommendedName>
        <fullName evidence="1">Exo-beta-D-glucosaminidase Ig-fold domain-containing protein</fullName>
    </recommendedName>
</protein>
<proteinExistence type="predicted"/>
<dbReference type="Proteomes" id="UP000288079">
    <property type="component" value="Unassembled WGS sequence"/>
</dbReference>
<reference evidence="2 3" key="1">
    <citation type="submission" date="2018-10" db="EMBL/GenBank/DDBJ databases">
        <title>Draft Genome Sequence of Bacteroides sp. KCTC 15687.</title>
        <authorList>
            <person name="Yu S.Y."/>
            <person name="Kim J.S."/>
            <person name="Oh B.S."/>
            <person name="Park S.H."/>
            <person name="Kang S.W."/>
            <person name="Park J.E."/>
            <person name="Choi S.H."/>
            <person name="Han K.I."/>
            <person name="Lee K.C."/>
            <person name="Eom M.K."/>
            <person name="Suh M.K."/>
            <person name="Lee D.H."/>
            <person name="Yoon H."/>
            <person name="Kim B."/>
            <person name="Yang S.J."/>
            <person name="Lee J.S."/>
            <person name="Lee J.H."/>
        </authorList>
    </citation>
    <scope>NUCLEOTIDE SEQUENCE [LARGE SCALE GENOMIC DNA]</scope>
    <source>
        <strain evidence="2 3">KCTC 15687</strain>
    </source>
</reference>
<evidence type="ECO:0000313" key="2">
    <source>
        <dbReference type="EMBL" id="GCB36490.1"/>
    </source>
</evidence>
<comment type="caution">
    <text evidence="2">The sequence shown here is derived from an EMBL/GenBank/DDBJ whole genome shotgun (WGS) entry which is preliminary data.</text>
</comment>
<feature type="domain" description="Exo-beta-D-glucosaminidase Ig-fold" evidence="1">
    <location>
        <begin position="10"/>
        <end position="83"/>
    </location>
</feature>
<organism evidence="2 3">
    <name type="scientific">Bacteroides faecalis</name>
    <dbReference type="NCBI Taxonomy" id="2447885"/>
    <lineage>
        <taxon>Bacteria</taxon>
        <taxon>Pseudomonadati</taxon>
        <taxon>Bacteroidota</taxon>
        <taxon>Bacteroidia</taxon>
        <taxon>Bacteroidales</taxon>
        <taxon>Bacteroidaceae</taxon>
        <taxon>Bacteroides</taxon>
    </lineage>
</organism>
<sequence length="93" mass="10561">MKRFIKKDKYWEGTVVVKNPQECLAAAITLDLRDAATKSAIRPAYFDDGYFFLMPGESKEIHFQVDIDKIVDAPILQIGGYNVKLQNILLKGK</sequence>
<dbReference type="AlphaFoldDB" id="A0A401LY63"/>
<dbReference type="EMBL" id="BHWB01000012">
    <property type="protein sequence ID" value="GCB36490.1"/>
    <property type="molecule type" value="Genomic_DNA"/>
</dbReference>
<evidence type="ECO:0000259" key="1">
    <source>
        <dbReference type="Pfam" id="PF18368"/>
    </source>
</evidence>